<organism evidence="2 3">
    <name type="scientific">Gemmiger formicilis</name>
    <dbReference type="NCBI Taxonomy" id="745368"/>
    <lineage>
        <taxon>Bacteria</taxon>
        <taxon>Bacillati</taxon>
        <taxon>Bacillota</taxon>
        <taxon>Clostridia</taxon>
        <taxon>Eubacteriales</taxon>
        <taxon>Gemmiger</taxon>
    </lineage>
</organism>
<dbReference type="GO" id="GO:0006352">
    <property type="term" value="P:DNA-templated transcription initiation"/>
    <property type="evidence" value="ECO:0007669"/>
    <property type="project" value="InterPro"/>
</dbReference>
<proteinExistence type="predicted"/>
<sequence length="140" mass="16090">MDYKEKVEWLGRYQASVSCQHMLEEEIEVLRSDAERVTACMSGMPGRSGPNADRLPRAVERIEEAQKRLEQQLESCMETRAEIMCGIMTVRDRPGQEVLRRRYVMGQNFSEIAEAMGVVQRRAYQLHRTAVEGMAVPKRA</sequence>
<evidence type="ECO:0000313" key="3">
    <source>
        <dbReference type="Proteomes" id="UP000190286"/>
    </source>
</evidence>
<dbReference type="STRING" id="745368.SAMN02745178_01474"/>
<feature type="coiled-coil region" evidence="1">
    <location>
        <begin position="52"/>
        <end position="82"/>
    </location>
</feature>
<dbReference type="AlphaFoldDB" id="A0A1T4X646"/>
<dbReference type="EMBL" id="FUYF01000006">
    <property type="protein sequence ID" value="SKA84899.1"/>
    <property type="molecule type" value="Genomic_DNA"/>
</dbReference>
<gene>
    <name evidence="2" type="ORF">SAMN02745178_01474</name>
</gene>
<dbReference type="GeneID" id="93337938"/>
<accession>A0A1T4X646</accession>
<reference evidence="2 3" key="1">
    <citation type="submission" date="2017-02" db="EMBL/GenBank/DDBJ databases">
        <authorList>
            <person name="Peterson S.W."/>
        </authorList>
    </citation>
    <scope>NUCLEOTIDE SEQUENCE [LARGE SCALE GENOMIC DNA]</scope>
    <source>
        <strain evidence="2 3">ATCC 27749</strain>
    </source>
</reference>
<keyword evidence="1" id="KW-0175">Coiled coil</keyword>
<dbReference type="RefSeq" id="WP_078784407.1">
    <property type="nucleotide sequence ID" value="NZ_CAJKTF010000004.1"/>
</dbReference>
<dbReference type="Proteomes" id="UP000190286">
    <property type="component" value="Unassembled WGS sequence"/>
</dbReference>
<keyword evidence="3" id="KW-1185">Reference proteome</keyword>
<dbReference type="GO" id="GO:0003700">
    <property type="term" value="F:DNA-binding transcription factor activity"/>
    <property type="evidence" value="ECO:0007669"/>
    <property type="project" value="InterPro"/>
</dbReference>
<dbReference type="OrthoDB" id="3242975at2"/>
<dbReference type="InterPro" id="IPR013324">
    <property type="entry name" value="RNA_pol_sigma_r3/r4-like"/>
</dbReference>
<name>A0A1T4X646_9FIRM</name>
<evidence type="ECO:0000313" key="2">
    <source>
        <dbReference type="EMBL" id="SKA84899.1"/>
    </source>
</evidence>
<protein>
    <submittedName>
        <fullName evidence="2">Sigma-70, region 4</fullName>
    </submittedName>
</protein>
<evidence type="ECO:0000256" key="1">
    <source>
        <dbReference type="SAM" id="Coils"/>
    </source>
</evidence>
<dbReference type="SUPFAM" id="SSF88659">
    <property type="entry name" value="Sigma3 and sigma4 domains of RNA polymerase sigma factors"/>
    <property type="match status" value="1"/>
</dbReference>